<reference evidence="1" key="1">
    <citation type="submission" date="2022-05" db="EMBL/GenBank/DDBJ databases">
        <title>The Musa troglodytarum L. genome provides insights into the mechanism of non-climacteric behaviour and enrichment of carotenoids.</title>
        <authorList>
            <person name="Wang J."/>
        </authorList>
    </citation>
    <scope>NUCLEOTIDE SEQUENCE</scope>
    <source>
        <tissue evidence="1">Leaf</tissue>
    </source>
</reference>
<protein>
    <submittedName>
        <fullName evidence="1">Uncharacterized protein</fullName>
    </submittedName>
</protein>
<organism evidence="1 2">
    <name type="scientific">Musa troglodytarum</name>
    <name type="common">fe'i banana</name>
    <dbReference type="NCBI Taxonomy" id="320322"/>
    <lineage>
        <taxon>Eukaryota</taxon>
        <taxon>Viridiplantae</taxon>
        <taxon>Streptophyta</taxon>
        <taxon>Embryophyta</taxon>
        <taxon>Tracheophyta</taxon>
        <taxon>Spermatophyta</taxon>
        <taxon>Magnoliopsida</taxon>
        <taxon>Liliopsida</taxon>
        <taxon>Zingiberales</taxon>
        <taxon>Musaceae</taxon>
        <taxon>Musa</taxon>
    </lineage>
</organism>
<evidence type="ECO:0000313" key="2">
    <source>
        <dbReference type="Proteomes" id="UP001055439"/>
    </source>
</evidence>
<proteinExistence type="predicted"/>
<sequence length="38" mass="4531">MVSLLLLCYKQAKEKQEKVGHARKGLTRCMLPRRRQFL</sequence>
<dbReference type="EMBL" id="CP097505">
    <property type="protein sequence ID" value="URD92552.1"/>
    <property type="molecule type" value="Genomic_DNA"/>
</dbReference>
<name>A0A9E7JSH9_9LILI</name>
<dbReference type="AlphaFoldDB" id="A0A9E7JSH9"/>
<accession>A0A9E7JSH9</accession>
<keyword evidence="2" id="KW-1185">Reference proteome</keyword>
<evidence type="ECO:0000313" key="1">
    <source>
        <dbReference type="EMBL" id="URD92552.1"/>
    </source>
</evidence>
<dbReference type="Proteomes" id="UP001055439">
    <property type="component" value="Chromosome 3"/>
</dbReference>
<gene>
    <name evidence="1" type="ORF">MUK42_01971</name>
</gene>